<keyword evidence="2" id="KW-0813">Transport</keyword>
<dbReference type="NCBIfam" id="TIGR01995">
    <property type="entry name" value="PTS-II-ABC-beta"/>
    <property type="match status" value="1"/>
</dbReference>
<dbReference type="PROSITE" id="PS51103">
    <property type="entry name" value="PTS_EIIC_TYPE_1"/>
    <property type="match status" value="1"/>
</dbReference>
<dbReference type="GO" id="GO:0005886">
    <property type="term" value="C:plasma membrane"/>
    <property type="evidence" value="ECO:0007669"/>
    <property type="project" value="UniProtKB-SubCell"/>
</dbReference>
<protein>
    <submittedName>
        <fullName evidence="17">PTS beta-glucoside transporter subunit IIBCA</fullName>
    </submittedName>
</protein>
<dbReference type="GO" id="GO:0015771">
    <property type="term" value="P:trehalose transport"/>
    <property type="evidence" value="ECO:0007669"/>
    <property type="project" value="TreeGrafter"/>
</dbReference>
<keyword evidence="3" id="KW-1003">Cell membrane</keyword>
<dbReference type="Pfam" id="PF00367">
    <property type="entry name" value="PTS_EIIB"/>
    <property type="match status" value="1"/>
</dbReference>
<keyword evidence="7 13" id="KW-0812">Transmembrane</keyword>
<feature type="domain" description="PTS EIIA type-1" evidence="14">
    <location>
        <begin position="511"/>
        <end position="615"/>
    </location>
</feature>
<evidence type="ECO:0000256" key="9">
    <source>
        <dbReference type="ARBA" id="ARBA00022989"/>
    </source>
</evidence>
<feature type="transmembrane region" description="Helical" evidence="13">
    <location>
        <begin position="433"/>
        <end position="455"/>
    </location>
</feature>
<evidence type="ECO:0000256" key="11">
    <source>
        <dbReference type="PROSITE-ProRule" id="PRU00421"/>
    </source>
</evidence>
<keyword evidence="5" id="KW-0808">Transferase</keyword>
<dbReference type="GO" id="GO:0008982">
    <property type="term" value="F:protein-N(PI)-phosphohistidine-sugar phosphotransferase activity"/>
    <property type="evidence" value="ECO:0007669"/>
    <property type="project" value="InterPro"/>
</dbReference>
<dbReference type="InterPro" id="IPR036878">
    <property type="entry name" value="Glu_permease_IIB"/>
</dbReference>
<dbReference type="Proteomes" id="UP000318080">
    <property type="component" value="Unassembled WGS sequence"/>
</dbReference>
<feature type="transmembrane region" description="Helical" evidence="13">
    <location>
        <begin position="392"/>
        <end position="413"/>
    </location>
</feature>
<evidence type="ECO:0000313" key="17">
    <source>
        <dbReference type="EMBL" id="TQE42468.1"/>
    </source>
</evidence>
<evidence type="ECO:0000256" key="5">
    <source>
        <dbReference type="ARBA" id="ARBA00022679"/>
    </source>
</evidence>
<evidence type="ECO:0000256" key="3">
    <source>
        <dbReference type="ARBA" id="ARBA00022475"/>
    </source>
</evidence>
<dbReference type="InterPro" id="IPR018113">
    <property type="entry name" value="PTrfase_EIIB_Cys"/>
</dbReference>
<feature type="transmembrane region" description="Helical" evidence="13">
    <location>
        <begin position="334"/>
        <end position="353"/>
    </location>
</feature>
<evidence type="ECO:0000259" key="15">
    <source>
        <dbReference type="PROSITE" id="PS51098"/>
    </source>
</evidence>
<evidence type="ECO:0000256" key="10">
    <source>
        <dbReference type="ARBA" id="ARBA00023136"/>
    </source>
</evidence>
<reference evidence="17 18" key="1">
    <citation type="submission" date="2019-06" db="EMBL/GenBank/DDBJ databases">
        <title>Draft genome of C. phoceense Strain 272.</title>
        <authorList>
            <person name="Pacheco L.G.C."/>
            <person name="Barberis C.M."/>
            <person name="Almuzara M.N."/>
            <person name="Traglia G.M."/>
            <person name="Santos C.S."/>
            <person name="Rocha D.J.P.G."/>
            <person name="Aguiar E.R.G.R."/>
            <person name="Vay C.A."/>
        </authorList>
    </citation>
    <scope>NUCLEOTIDE SEQUENCE [LARGE SCALE GENOMIC DNA]</scope>
    <source>
        <strain evidence="17 18">272</strain>
    </source>
</reference>
<dbReference type="InterPro" id="IPR011055">
    <property type="entry name" value="Dup_hybrid_motif"/>
</dbReference>
<dbReference type="GO" id="GO:0016301">
    <property type="term" value="F:kinase activity"/>
    <property type="evidence" value="ECO:0007669"/>
    <property type="project" value="UniProtKB-KW"/>
</dbReference>
<feature type="transmembrane region" description="Helical" evidence="13">
    <location>
        <begin position="225"/>
        <end position="241"/>
    </location>
</feature>
<gene>
    <name evidence="17" type="ORF">EJK80_12355</name>
</gene>
<evidence type="ECO:0000313" key="18">
    <source>
        <dbReference type="Proteomes" id="UP000318080"/>
    </source>
</evidence>
<keyword evidence="10 13" id="KW-0472">Membrane</keyword>
<proteinExistence type="predicted"/>
<dbReference type="FunFam" id="2.70.70.10:FF:000001">
    <property type="entry name" value="PTS system glucose-specific IIA component"/>
    <property type="match status" value="1"/>
</dbReference>
<dbReference type="AlphaFoldDB" id="A0A540R411"/>
<dbReference type="STRING" id="1686286.GCA_900092335_01628"/>
<dbReference type="Gene3D" id="2.70.70.10">
    <property type="entry name" value="Glucose Permease (Domain IIA)"/>
    <property type="match status" value="1"/>
</dbReference>
<dbReference type="InterPro" id="IPR003352">
    <property type="entry name" value="PTS_EIIC"/>
</dbReference>
<dbReference type="EMBL" id="VHIR01000026">
    <property type="protein sequence ID" value="TQE42468.1"/>
    <property type="molecule type" value="Genomic_DNA"/>
</dbReference>
<evidence type="ECO:0000256" key="6">
    <source>
        <dbReference type="ARBA" id="ARBA00022683"/>
    </source>
</evidence>
<sequence length="642" mass="66875">MTTKTDFEPLSKAVLEGLGGADNVSSVTHCATRLRFKIKDACKVNDSKIEDTAGVIALMKAGGQHQIVIGNDVPFAYDAVVSLPGMATKGAKGAAVEDSDEDNGEKPNAFNAFIQLISSLFTPILWPLAGIALVKAFLSAGTNLGWFDTESTNYIVFAALADGLFFFLPMFLAVTAARRFKMNEFIAMATVAPLVYPSIIGLASVDADLKLLGIPLTAMDYSSSVIPAIVTVWLASYVQHYCEKILPSAVRNFMTPVLVLLIMVPIVLLTVGPLTMKLAAWISAGVAWLFQVAPWLAGGLLGAFWQVLVIFGLHWGFVPIFLNDIANLGHSAMMAPLQAAVMAQAAAVTAVALRSHLPARRKLAGPSAVSGILAGVTEPAIYGINLPLKVPFYAGVVGGAVGGIIIGLAGVSFNSFTFPSLLAFPAALGEGNFLMFVIGTIIAMVIAFVGTWILLPRAERREEEAKAAKAAAELEATEGDDNTAAATEDASSDTVLIPVNGTVIPLDEVEDKVFASGAMGESIAVEPSNGQVLAPVSGKVIAAPKSGHAVGIKSAGGVETLVHVGIDTVQMDGEGFTPHVTVGDHVQAGQPIVDVDLDAVAKAGYKATTLLIVTNSKKLSTVEHLAQPGLVVAGEPGLRAAK</sequence>
<evidence type="ECO:0000256" key="8">
    <source>
        <dbReference type="ARBA" id="ARBA00022777"/>
    </source>
</evidence>
<feature type="transmembrane region" description="Helical" evidence="13">
    <location>
        <begin position="303"/>
        <end position="322"/>
    </location>
</feature>
<evidence type="ECO:0000256" key="12">
    <source>
        <dbReference type="SAM" id="MobiDB-lite"/>
    </source>
</evidence>
<dbReference type="Pfam" id="PF02378">
    <property type="entry name" value="PTS_EIIC"/>
    <property type="match status" value="1"/>
</dbReference>
<dbReference type="SUPFAM" id="SSF55604">
    <property type="entry name" value="Glucose permease domain IIB"/>
    <property type="match status" value="1"/>
</dbReference>
<feature type="transmembrane region" description="Helical" evidence="13">
    <location>
        <begin position="185"/>
        <end position="205"/>
    </location>
</feature>
<evidence type="ECO:0000259" key="16">
    <source>
        <dbReference type="PROSITE" id="PS51103"/>
    </source>
</evidence>
<comment type="subcellular location">
    <subcellularLocation>
        <location evidence="1">Cell membrane</location>
        <topology evidence="1">Multi-pass membrane protein</topology>
    </subcellularLocation>
</comment>
<feature type="transmembrane region" description="Helical" evidence="13">
    <location>
        <begin position="253"/>
        <end position="272"/>
    </location>
</feature>
<name>A0A540R411_9CORY</name>
<dbReference type="SUPFAM" id="SSF51261">
    <property type="entry name" value="Duplicated hybrid motif"/>
    <property type="match status" value="1"/>
</dbReference>
<keyword evidence="9 13" id="KW-1133">Transmembrane helix</keyword>
<evidence type="ECO:0000256" key="13">
    <source>
        <dbReference type="SAM" id="Phobius"/>
    </source>
</evidence>
<dbReference type="InterPro" id="IPR001996">
    <property type="entry name" value="PTS_IIB_1"/>
</dbReference>
<dbReference type="Gene3D" id="3.30.1360.60">
    <property type="entry name" value="Glucose permease domain IIB"/>
    <property type="match status" value="1"/>
</dbReference>
<feature type="active site" description="Phosphocysteine intermediate; for EIIB activity" evidence="11">
    <location>
        <position position="30"/>
    </location>
</feature>
<dbReference type="GO" id="GO:0009401">
    <property type="term" value="P:phosphoenolpyruvate-dependent sugar phosphotransferase system"/>
    <property type="evidence" value="ECO:0007669"/>
    <property type="project" value="UniProtKB-KW"/>
</dbReference>
<evidence type="ECO:0000256" key="4">
    <source>
        <dbReference type="ARBA" id="ARBA00022597"/>
    </source>
</evidence>
<dbReference type="PROSITE" id="PS51093">
    <property type="entry name" value="PTS_EIIA_TYPE_1"/>
    <property type="match status" value="1"/>
</dbReference>
<dbReference type="InterPro" id="IPR050558">
    <property type="entry name" value="PTS_Sugar-Specific_Components"/>
</dbReference>
<accession>A0A540R411</accession>
<dbReference type="Pfam" id="PF00358">
    <property type="entry name" value="PTS_EIIA_1"/>
    <property type="match status" value="1"/>
</dbReference>
<dbReference type="PANTHER" id="PTHR30175:SF1">
    <property type="entry name" value="PTS SYSTEM ARBUTIN-, CELLOBIOSE-, AND SALICIN-SPECIFIC EIIBC COMPONENT-RELATED"/>
    <property type="match status" value="1"/>
</dbReference>
<dbReference type="PROSITE" id="PS51098">
    <property type="entry name" value="PTS_EIIB_TYPE_1"/>
    <property type="match status" value="1"/>
</dbReference>
<dbReference type="RefSeq" id="WP_070540329.1">
    <property type="nucleotide sequence ID" value="NZ_VHIR01000026.1"/>
</dbReference>
<keyword evidence="8" id="KW-0418">Kinase</keyword>
<feature type="transmembrane region" description="Helical" evidence="13">
    <location>
        <begin position="154"/>
        <end position="173"/>
    </location>
</feature>
<dbReference type="InterPro" id="IPR011297">
    <property type="entry name" value="PTS_IIABC_b_glu"/>
</dbReference>
<dbReference type="InterPro" id="IPR001127">
    <property type="entry name" value="PTS_EIIA_1_perm"/>
</dbReference>
<dbReference type="InterPro" id="IPR013013">
    <property type="entry name" value="PTS_EIIC_1"/>
</dbReference>
<dbReference type="PANTHER" id="PTHR30175">
    <property type="entry name" value="PHOSPHOTRANSFERASE SYSTEM TRANSPORT PROTEIN"/>
    <property type="match status" value="1"/>
</dbReference>
<feature type="domain" description="PTS EIIB type-1" evidence="15">
    <location>
        <begin position="8"/>
        <end position="90"/>
    </location>
</feature>
<organism evidence="17 18">
    <name type="scientific">Corynebacterium phoceense</name>
    <dbReference type="NCBI Taxonomy" id="1686286"/>
    <lineage>
        <taxon>Bacteria</taxon>
        <taxon>Bacillati</taxon>
        <taxon>Actinomycetota</taxon>
        <taxon>Actinomycetes</taxon>
        <taxon>Mycobacteriales</taxon>
        <taxon>Corynebacteriaceae</taxon>
        <taxon>Corynebacterium</taxon>
    </lineage>
</organism>
<keyword evidence="4" id="KW-0762">Sugar transport</keyword>
<feature type="region of interest" description="Disordered" evidence="12">
    <location>
        <begin position="469"/>
        <end position="490"/>
    </location>
</feature>
<feature type="domain" description="PTS EIIC type-1" evidence="16">
    <location>
        <begin position="115"/>
        <end position="470"/>
    </location>
</feature>
<dbReference type="PROSITE" id="PS01035">
    <property type="entry name" value="PTS_EIIB_TYPE_1_CYS"/>
    <property type="match status" value="1"/>
</dbReference>
<evidence type="ECO:0000259" key="14">
    <source>
        <dbReference type="PROSITE" id="PS51093"/>
    </source>
</evidence>
<evidence type="ECO:0000256" key="7">
    <source>
        <dbReference type="ARBA" id="ARBA00022692"/>
    </source>
</evidence>
<dbReference type="NCBIfam" id="TIGR00830">
    <property type="entry name" value="PTBA"/>
    <property type="match status" value="1"/>
</dbReference>
<keyword evidence="18" id="KW-1185">Reference proteome</keyword>
<comment type="caution">
    <text evidence="17">The sequence shown here is derived from an EMBL/GenBank/DDBJ whole genome shotgun (WGS) entry which is preliminary data.</text>
</comment>
<evidence type="ECO:0000256" key="2">
    <source>
        <dbReference type="ARBA" id="ARBA00022448"/>
    </source>
</evidence>
<feature type="transmembrane region" description="Helical" evidence="13">
    <location>
        <begin position="113"/>
        <end position="134"/>
    </location>
</feature>
<keyword evidence="6" id="KW-0598">Phosphotransferase system</keyword>
<evidence type="ECO:0000256" key="1">
    <source>
        <dbReference type="ARBA" id="ARBA00004651"/>
    </source>
</evidence>
<dbReference type="CDD" id="cd00212">
    <property type="entry name" value="PTS_IIB_glc"/>
    <property type="match status" value="1"/>
</dbReference>
<dbReference type="GO" id="GO:0090589">
    <property type="term" value="F:protein-phosphocysteine-trehalose phosphotransferase system transporter activity"/>
    <property type="evidence" value="ECO:0007669"/>
    <property type="project" value="TreeGrafter"/>
</dbReference>